<sequence>MLPSYPQFLRTHFCCVCASPCHVANQDDICAVCDGKTTARIMRK</sequence>
<organism evidence="1">
    <name type="scientific">Arundo donax</name>
    <name type="common">Giant reed</name>
    <name type="synonym">Donax arundinaceus</name>
    <dbReference type="NCBI Taxonomy" id="35708"/>
    <lineage>
        <taxon>Eukaryota</taxon>
        <taxon>Viridiplantae</taxon>
        <taxon>Streptophyta</taxon>
        <taxon>Embryophyta</taxon>
        <taxon>Tracheophyta</taxon>
        <taxon>Spermatophyta</taxon>
        <taxon>Magnoliopsida</taxon>
        <taxon>Liliopsida</taxon>
        <taxon>Poales</taxon>
        <taxon>Poaceae</taxon>
        <taxon>PACMAD clade</taxon>
        <taxon>Arundinoideae</taxon>
        <taxon>Arundineae</taxon>
        <taxon>Arundo</taxon>
    </lineage>
</organism>
<evidence type="ECO:0000313" key="1">
    <source>
        <dbReference type="EMBL" id="JAD25585.1"/>
    </source>
</evidence>
<accession>A0A0A8YJ41</accession>
<reference evidence="1" key="1">
    <citation type="submission" date="2014-09" db="EMBL/GenBank/DDBJ databases">
        <authorList>
            <person name="Magalhaes I.L.F."/>
            <person name="Oliveira U."/>
            <person name="Santos F.R."/>
            <person name="Vidigal T.H.D.A."/>
            <person name="Brescovit A.D."/>
            <person name="Santos A.J."/>
        </authorList>
    </citation>
    <scope>NUCLEOTIDE SEQUENCE</scope>
    <source>
        <tissue evidence="1">Shoot tissue taken approximately 20 cm above the soil surface</tissue>
    </source>
</reference>
<name>A0A0A8YJ41_ARUDO</name>
<protein>
    <submittedName>
        <fullName evidence="1">Uncharacterized protein</fullName>
    </submittedName>
</protein>
<dbReference type="EMBL" id="GBRH01272310">
    <property type="protein sequence ID" value="JAD25585.1"/>
    <property type="molecule type" value="Transcribed_RNA"/>
</dbReference>
<dbReference type="AlphaFoldDB" id="A0A0A8YJ41"/>
<reference evidence="1" key="2">
    <citation type="journal article" date="2015" name="Data Brief">
        <title>Shoot transcriptome of the giant reed, Arundo donax.</title>
        <authorList>
            <person name="Barrero R.A."/>
            <person name="Guerrero F.D."/>
            <person name="Moolhuijzen P."/>
            <person name="Goolsby J.A."/>
            <person name="Tidwell J."/>
            <person name="Bellgard S.E."/>
            <person name="Bellgard M.I."/>
        </authorList>
    </citation>
    <scope>NUCLEOTIDE SEQUENCE</scope>
    <source>
        <tissue evidence="1">Shoot tissue taken approximately 20 cm above the soil surface</tissue>
    </source>
</reference>
<proteinExistence type="predicted"/>